<evidence type="ECO:0000256" key="3">
    <source>
        <dbReference type="HAMAP-Rule" id="MF_00518"/>
    </source>
</evidence>
<keyword evidence="2 3" id="KW-0820">tRNA-binding</keyword>
<keyword evidence="5" id="KW-1185">Reference proteome</keyword>
<dbReference type="EMBL" id="JAGMVS010000065">
    <property type="protein sequence ID" value="MCM2437594.1"/>
    <property type="molecule type" value="Genomic_DNA"/>
</dbReference>
<dbReference type="Proteomes" id="UP001057481">
    <property type="component" value="Unassembled WGS sequence"/>
</dbReference>
<dbReference type="PANTHER" id="PTHR10472:SF5">
    <property type="entry name" value="D-AMINOACYL-TRNA DEACYLASE 1"/>
    <property type="match status" value="1"/>
</dbReference>
<dbReference type="Pfam" id="PF02580">
    <property type="entry name" value="Tyr_Deacylase"/>
    <property type="match status" value="1"/>
</dbReference>
<organism evidence="4 5">
    <name type="scientific">Periweissella beninensis</name>
    <dbReference type="NCBI Taxonomy" id="504936"/>
    <lineage>
        <taxon>Bacteria</taxon>
        <taxon>Bacillati</taxon>
        <taxon>Bacillota</taxon>
        <taxon>Bacilli</taxon>
        <taxon>Lactobacillales</taxon>
        <taxon>Lactobacillaceae</taxon>
        <taxon>Periweissella</taxon>
    </lineage>
</organism>
<proteinExistence type="inferred from homology"/>
<comment type="caution">
    <text evidence="4">The sequence shown here is derived from an EMBL/GenBank/DDBJ whole genome shotgun (WGS) entry which is preliminary data.</text>
</comment>
<dbReference type="GO" id="GO:0051499">
    <property type="term" value="F:D-aminoacyl-tRNA deacylase activity"/>
    <property type="evidence" value="ECO:0007669"/>
    <property type="project" value="UniProtKB-EC"/>
</dbReference>
<gene>
    <name evidence="3 4" type="primary">dtd</name>
    <name evidence="4" type="ORF">KAK10_06700</name>
</gene>
<keyword evidence="3 4" id="KW-0378">Hydrolase</keyword>
<comment type="catalytic activity">
    <reaction evidence="3">
        <text>glycyl-tRNA(Ala) + H2O = tRNA(Ala) + glycine + H(+)</text>
        <dbReference type="Rhea" id="RHEA:53744"/>
        <dbReference type="Rhea" id="RHEA-COMP:9657"/>
        <dbReference type="Rhea" id="RHEA-COMP:13640"/>
        <dbReference type="ChEBI" id="CHEBI:15377"/>
        <dbReference type="ChEBI" id="CHEBI:15378"/>
        <dbReference type="ChEBI" id="CHEBI:57305"/>
        <dbReference type="ChEBI" id="CHEBI:78442"/>
        <dbReference type="ChEBI" id="CHEBI:78522"/>
    </reaction>
</comment>
<dbReference type="CDD" id="cd00563">
    <property type="entry name" value="Dtyr_deacylase"/>
    <property type="match status" value="1"/>
</dbReference>
<evidence type="ECO:0000313" key="4">
    <source>
        <dbReference type="EMBL" id="MCM2437594.1"/>
    </source>
</evidence>
<feature type="short sequence motif" description="Gly-cisPro motif, important for rejection of L-amino acids" evidence="3">
    <location>
        <begin position="136"/>
        <end position="137"/>
    </location>
</feature>
<comment type="subunit">
    <text evidence="3">Homodimer.</text>
</comment>
<comment type="similarity">
    <text evidence="1 3">Belongs to the DTD family.</text>
</comment>
<evidence type="ECO:0000256" key="2">
    <source>
        <dbReference type="ARBA" id="ARBA00022555"/>
    </source>
</evidence>
<keyword evidence="3" id="KW-0963">Cytoplasm</keyword>
<keyword evidence="3" id="KW-0694">RNA-binding</keyword>
<comment type="function">
    <text evidence="3">An aminoacyl-tRNA editing enzyme that deacylates mischarged D-aminoacyl-tRNAs. Also deacylates mischarged glycyl-tRNA(Ala), protecting cells against glycine mischarging by AlaRS. Acts via tRNA-based rather than protein-based catalysis; rejects L-amino acids rather than detecting D-amino acids in the active site. By recycling D-aminoacyl-tRNA to D-amino acids and free tRNA molecules, this enzyme counteracts the toxicity associated with the formation of D-aminoacyl-tRNA entities in vivo and helps enforce protein L-homochirality.</text>
</comment>
<evidence type="ECO:0000256" key="1">
    <source>
        <dbReference type="ARBA" id="ARBA00009673"/>
    </source>
</evidence>
<comment type="catalytic activity">
    <reaction evidence="3">
        <text>a D-aminoacyl-tRNA + H2O = a tRNA + a D-alpha-amino acid + H(+)</text>
        <dbReference type="Rhea" id="RHEA:13953"/>
        <dbReference type="Rhea" id="RHEA-COMP:10123"/>
        <dbReference type="Rhea" id="RHEA-COMP:10124"/>
        <dbReference type="ChEBI" id="CHEBI:15377"/>
        <dbReference type="ChEBI" id="CHEBI:15378"/>
        <dbReference type="ChEBI" id="CHEBI:59871"/>
        <dbReference type="ChEBI" id="CHEBI:78442"/>
        <dbReference type="ChEBI" id="CHEBI:79333"/>
        <dbReference type="EC" id="3.1.1.96"/>
    </reaction>
</comment>
<dbReference type="InterPro" id="IPR023509">
    <property type="entry name" value="DTD-like_sf"/>
</dbReference>
<dbReference type="RefSeq" id="WP_205143614.1">
    <property type="nucleotide sequence ID" value="NZ_JAFBDN010000008.1"/>
</dbReference>
<dbReference type="EC" id="3.1.1.-" evidence="3"/>
<dbReference type="NCBIfam" id="TIGR00256">
    <property type="entry name" value="D-aminoacyl-tRNA deacylase"/>
    <property type="match status" value="1"/>
</dbReference>
<dbReference type="SUPFAM" id="SSF69500">
    <property type="entry name" value="DTD-like"/>
    <property type="match status" value="1"/>
</dbReference>
<sequence>MRIVIQRVKAANVMVNEQIIGKIGQGLVLLVGIINEDTLADIEYLVRKITNMRIFEDEIGKMNLSLKDIGGEVLSISQFTLLAETRKGNRPSFTGAGAPEFSKRMYDQFNNYLRKEVPMTTGQFGADMQVSLINDGPVTIVIDSKQK</sequence>
<dbReference type="InterPro" id="IPR003732">
    <property type="entry name" value="Daa-tRNA_deacyls_DTD"/>
</dbReference>
<dbReference type="Gene3D" id="3.50.80.10">
    <property type="entry name" value="D-tyrosyl-tRNA(Tyr) deacylase"/>
    <property type="match status" value="1"/>
</dbReference>
<protein>
    <recommendedName>
        <fullName evidence="3">D-aminoacyl-tRNA deacylase</fullName>
        <shortName evidence="3">DTD</shortName>
        <ecNumber evidence="3">3.1.1.96</ecNumber>
    </recommendedName>
    <alternativeName>
        <fullName evidence="3">Gly-tRNA(Ala) deacylase</fullName>
        <ecNumber evidence="3">3.1.1.-</ecNumber>
    </alternativeName>
</protein>
<evidence type="ECO:0000313" key="5">
    <source>
        <dbReference type="Proteomes" id="UP001057481"/>
    </source>
</evidence>
<dbReference type="HAMAP" id="MF_00518">
    <property type="entry name" value="Deacylase_Dtd"/>
    <property type="match status" value="1"/>
</dbReference>
<comment type="domain">
    <text evidence="3">A Gly-cisPro motif from one monomer fits into the active site of the other monomer to allow specific chiral rejection of L-amino acids.</text>
</comment>
<dbReference type="PANTHER" id="PTHR10472">
    <property type="entry name" value="D-TYROSYL-TRNA TYR DEACYLASE"/>
    <property type="match status" value="1"/>
</dbReference>
<accession>A0ABT0VID3</accession>
<dbReference type="EC" id="3.1.1.96" evidence="3"/>
<name>A0ABT0VID3_9LACO</name>
<reference evidence="4" key="1">
    <citation type="submission" date="2021-04" db="EMBL/GenBank/DDBJ databases">
        <title>Taxonomic assessment of Weissella genus.</title>
        <authorList>
            <person name="Fanelli F."/>
            <person name="Chieffi D."/>
            <person name="Dell'Aquila A."/>
            <person name="Gyu-Sung C."/>
            <person name="Franz C.M.A.P."/>
            <person name="Fusco V."/>
        </authorList>
    </citation>
    <scope>NUCLEOTIDE SEQUENCE</scope>
    <source>
        <strain evidence="4">LMG 25373</strain>
    </source>
</reference>
<comment type="subcellular location">
    <subcellularLocation>
        <location evidence="3">Cytoplasm</location>
    </subcellularLocation>
</comment>